<dbReference type="Proteomes" id="UP000318359">
    <property type="component" value="Unassembled WGS sequence"/>
</dbReference>
<evidence type="ECO:0000313" key="4">
    <source>
        <dbReference type="EMBL" id="RZO19095.1"/>
    </source>
</evidence>
<sequence>MKIVNKYNIHKNALIFCALFFFILLSSQVLAENKDSNPPIIQPGAPGEASKELDPKVASNIAATSYVEADVKFLKGMIVHHEQAILMSNLADKRTNNKTILDLADRIDVSQEDEIDFMENWLKQRDIELPSMSKKHHMHMHMVGMATPKQLEDLRNSKSTDFDRLFLQLMITHHDGAIEMVRELKKYPGSAHDPIFNEFVSDLINDQSVEIERMNFIAVSLSDDPRAGLTAGLYFADEAILNLELIASLKKPVGFYDPDNPSAKGVEDLDEDEDDEEKTTEDRSDSLRSPILSFANTDMAFRDNLLVAGSYHGFNMYKIQENGIPDLISSIVCPGGQGDVSIVGDILIMSVEEIRSRIDCGLDGVKRDASPERFRGIRIFDISNLSNPKQVGAVQTCRGSHTHSVVSTTDDGKIIVYNSGTGGVRDEEEMEQCIGNIPGDDRTALFRIDVIEIPIADPSKSRIVSSPTVFADPETGALGGLWVGGDHGDETQDTSRTDQCHDITVFPSANIAAGACSGNGILFDITDPYNPQRLDVVTDIGFAYWHSATFNNDGTKVIFTDEWGGGGRARCRAWDPLDWGADAIYDIVDNKLVFRSHYKMPAPQLETENCVAHNGSIIPVPNRDIFVQAWYQGGISVMDFTDSTNPKEIAYFDRGPIMEDILITGGYWSAYFYNGYIYGTEITRGLDVFKLTPSEFLNEDEINKASSAIPVLGPKVFNPQQQIPMTWPKETIKSSL</sequence>
<dbReference type="InterPro" id="IPR005183">
    <property type="entry name" value="DUF305_CopM-like"/>
</dbReference>
<evidence type="ECO:0000256" key="2">
    <source>
        <dbReference type="SAM" id="SignalP"/>
    </source>
</evidence>
<proteinExistence type="predicted"/>
<dbReference type="EMBL" id="SHBM01000001">
    <property type="protein sequence ID" value="RZO19095.1"/>
    <property type="molecule type" value="Genomic_DNA"/>
</dbReference>
<organism evidence="4 5">
    <name type="scientific">SAR86 cluster bacterium</name>
    <dbReference type="NCBI Taxonomy" id="2030880"/>
    <lineage>
        <taxon>Bacteria</taxon>
        <taxon>Pseudomonadati</taxon>
        <taxon>Pseudomonadota</taxon>
        <taxon>Gammaproteobacteria</taxon>
        <taxon>SAR86 cluster</taxon>
    </lineage>
</organism>
<accession>A0A520MD17</accession>
<reference evidence="4 5" key="1">
    <citation type="submission" date="2019-02" db="EMBL/GenBank/DDBJ databases">
        <title>Prokaryotic population dynamics and viral predation in marine succession experiment using metagenomics: the confinement effect.</title>
        <authorList>
            <person name="Haro-Moreno J.M."/>
            <person name="Rodriguez-Valera F."/>
            <person name="Lopez-Perez M."/>
        </authorList>
    </citation>
    <scope>NUCLEOTIDE SEQUENCE [LARGE SCALE GENOMIC DNA]</scope>
    <source>
        <strain evidence="4">MED-G167</strain>
    </source>
</reference>
<dbReference type="InterPro" id="IPR012347">
    <property type="entry name" value="Ferritin-like"/>
</dbReference>
<protein>
    <submittedName>
        <fullName evidence="4">DUF305 domain-containing protein</fullName>
    </submittedName>
</protein>
<gene>
    <name evidence="4" type="ORF">EVB00_00035</name>
</gene>
<evidence type="ECO:0000313" key="5">
    <source>
        <dbReference type="Proteomes" id="UP000318359"/>
    </source>
</evidence>
<name>A0A520MD17_9GAMM</name>
<feature type="chain" id="PRO_5021790815" evidence="2">
    <location>
        <begin position="32"/>
        <end position="736"/>
    </location>
</feature>
<dbReference type="Pfam" id="PF03713">
    <property type="entry name" value="DUF305"/>
    <property type="match status" value="1"/>
</dbReference>
<comment type="caution">
    <text evidence="4">The sequence shown here is derived from an EMBL/GenBank/DDBJ whole genome shotgun (WGS) entry which is preliminary data.</text>
</comment>
<feature type="compositionally biased region" description="Acidic residues" evidence="1">
    <location>
        <begin position="268"/>
        <end position="279"/>
    </location>
</feature>
<evidence type="ECO:0000256" key="1">
    <source>
        <dbReference type="SAM" id="MobiDB-lite"/>
    </source>
</evidence>
<evidence type="ECO:0000259" key="3">
    <source>
        <dbReference type="Pfam" id="PF03713"/>
    </source>
</evidence>
<feature type="signal peptide" evidence="2">
    <location>
        <begin position="1"/>
        <end position="31"/>
    </location>
</feature>
<feature type="domain" description="DUF305" evidence="3">
    <location>
        <begin position="70"/>
        <end position="215"/>
    </location>
</feature>
<dbReference type="AlphaFoldDB" id="A0A520MD17"/>
<dbReference type="PANTHER" id="PTHR36933:SF1">
    <property type="entry name" value="SLL0788 PROTEIN"/>
    <property type="match status" value="1"/>
</dbReference>
<dbReference type="Gene3D" id="1.20.1260.10">
    <property type="match status" value="1"/>
</dbReference>
<dbReference type="SUPFAM" id="SSF75011">
    <property type="entry name" value="3-carboxy-cis,cis-mucoante lactonizing enzyme"/>
    <property type="match status" value="1"/>
</dbReference>
<feature type="region of interest" description="Disordered" evidence="1">
    <location>
        <begin position="259"/>
        <end position="286"/>
    </location>
</feature>
<dbReference type="PANTHER" id="PTHR36933">
    <property type="entry name" value="SLL0788 PROTEIN"/>
    <property type="match status" value="1"/>
</dbReference>
<keyword evidence="2" id="KW-0732">Signal</keyword>